<dbReference type="Proteomes" id="UP001221142">
    <property type="component" value="Unassembled WGS sequence"/>
</dbReference>
<dbReference type="EMBL" id="JARKIF010000010">
    <property type="protein sequence ID" value="KAJ7628996.1"/>
    <property type="molecule type" value="Genomic_DNA"/>
</dbReference>
<sequence>MDFVVVSTKLTLVSSFAAVMRHLFPSKKAVRLKYDSKPLANVLRNLLTALTPGTPSYCPFHLSEAARSGIAETLDFIGIRIRGEVENGAMDTHPSVERSDCVAGDQSLFSGLKREAYKQVPGTVRHNINVEGTHVGAGRQETSAGDISEILRKRSSTSRECRLPASPAPKPTETQLSMMRLGRVDYLPSKPPADWLRHLWQKGTSGQSERERDKPMERSGTPGST</sequence>
<evidence type="ECO:0000313" key="2">
    <source>
        <dbReference type="EMBL" id="KAJ7628996.1"/>
    </source>
</evidence>
<feature type="compositionally biased region" description="Basic and acidic residues" evidence="1">
    <location>
        <begin position="208"/>
        <end position="217"/>
    </location>
</feature>
<dbReference type="AlphaFoldDB" id="A0AAD7BT33"/>
<gene>
    <name evidence="2" type="ORF">FB45DRAFT_1004404</name>
</gene>
<evidence type="ECO:0000313" key="3">
    <source>
        <dbReference type="Proteomes" id="UP001221142"/>
    </source>
</evidence>
<feature type="compositionally biased region" description="Basic and acidic residues" evidence="1">
    <location>
        <begin position="153"/>
        <end position="162"/>
    </location>
</feature>
<comment type="caution">
    <text evidence="2">The sequence shown here is derived from an EMBL/GenBank/DDBJ whole genome shotgun (WGS) entry which is preliminary data.</text>
</comment>
<keyword evidence="3" id="KW-1185">Reference proteome</keyword>
<evidence type="ECO:0000256" key="1">
    <source>
        <dbReference type="SAM" id="MobiDB-lite"/>
    </source>
</evidence>
<proteinExistence type="predicted"/>
<protein>
    <submittedName>
        <fullName evidence="2">Uncharacterized protein</fullName>
    </submittedName>
</protein>
<feature type="region of interest" description="Disordered" evidence="1">
    <location>
        <begin position="199"/>
        <end position="225"/>
    </location>
</feature>
<name>A0AAD7BT33_9AGAR</name>
<organism evidence="2 3">
    <name type="scientific">Roridomyces roridus</name>
    <dbReference type="NCBI Taxonomy" id="1738132"/>
    <lineage>
        <taxon>Eukaryota</taxon>
        <taxon>Fungi</taxon>
        <taxon>Dikarya</taxon>
        <taxon>Basidiomycota</taxon>
        <taxon>Agaricomycotina</taxon>
        <taxon>Agaricomycetes</taxon>
        <taxon>Agaricomycetidae</taxon>
        <taxon>Agaricales</taxon>
        <taxon>Marasmiineae</taxon>
        <taxon>Mycenaceae</taxon>
        <taxon>Roridomyces</taxon>
    </lineage>
</organism>
<feature type="region of interest" description="Disordered" evidence="1">
    <location>
        <begin position="153"/>
        <end position="173"/>
    </location>
</feature>
<reference evidence="2" key="1">
    <citation type="submission" date="2023-03" db="EMBL/GenBank/DDBJ databases">
        <title>Massive genome expansion in bonnet fungi (Mycena s.s.) driven by repeated elements and novel gene families across ecological guilds.</title>
        <authorList>
            <consortium name="Lawrence Berkeley National Laboratory"/>
            <person name="Harder C.B."/>
            <person name="Miyauchi S."/>
            <person name="Viragh M."/>
            <person name="Kuo A."/>
            <person name="Thoen E."/>
            <person name="Andreopoulos B."/>
            <person name="Lu D."/>
            <person name="Skrede I."/>
            <person name="Drula E."/>
            <person name="Henrissat B."/>
            <person name="Morin E."/>
            <person name="Kohler A."/>
            <person name="Barry K."/>
            <person name="LaButti K."/>
            <person name="Morin E."/>
            <person name="Salamov A."/>
            <person name="Lipzen A."/>
            <person name="Mereny Z."/>
            <person name="Hegedus B."/>
            <person name="Baldrian P."/>
            <person name="Stursova M."/>
            <person name="Weitz H."/>
            <person name="Taylor A."/>
            <person name="Grigoriev I.V."/>
            <person name="Nagy L.G."/>
            <person name="Martin F."/>
            <person name="Kauserud H."/>
        </authorList>
    </citation>
    <scope>NUCLEOTIDE SEQUENCE</scope>
    <source>
        <strain evidence="2">9284</strain>
    </source>
</reference>
<accession>A0AAD7BT33</accession>